<keyword evidence="2" id="KW-1185">Reference proteome</keyword>
<dbReference type="eggNOG" id="KOG0304">
    <property type="taxonomic scope" value="Eukaryota"/>
</dbReference>
<dbReference type="GO" id="GO:0004535">
    <property type="term" value="F:poly(A)-specific ribonuclease activity"/>
    <property type="evidence" value="ECO:0007669"/>
    <property type="project" value="InterPro"/>
</dbReference>
<dbReference type="GO" id="GO:0003676">
    <property type="term" value="F:nucleic acid binding"/>
    <property type="evidence" value="ECO:0007669"/>
    <property type="project" value="InterPro"/>
</dbReference>
<dbReference type="STRING" id="4537.A0A0E0L5X5"/>
<dbReference type="SUPFAM" id="SSF53098">
    <property type="entry name" value="Ribonuclease H-like"/>
    <property type="match status" value="2"/>
</dbReference>
<dbReference type="OMA" id="VCTARIA"/>
<accession>A0A0E0L5X5</accession>
<sequence length="549" mass="60140">MAEKSPPKRVRVLHPGVAIRDVWADQAEQELEELCRWVEYYPLVAMDSEFARREDLRSSTTEPRTADAHYTQMCGYVNGGELVQVGFAICDPLFVVPDATSAAWQFNLRFDASARPPNSASVSFLRDKAHLDLQAHASHRAIPVDLFLLMIRSSSLMSNPKITWITFHGSTDFGYLLRCISGAPDLPPNRHTFMEQFRQAFPKAYDIKIFSQHGNCLQQKIPGGLNTLANALGVQRQGEQHQAGSDALVSLRCFAVLMEKLPSFAHSICHFNGVLYGVSDPPSAAACRNSANTLSRADYGVFVVHLGSRNFDAFFGQIASLFPNCCKVAVELATAFEIRLSHFSHARQDVKGTGDVELALAISDSRGRVAYGRVWVFHLQGKDPAGNLSATGLHNEEWGPPINPAQLAQLLTQSSGILDPRVDWASSSAAAFVYLVKALTAADSLPCTRSSFMALCTTFFPSLFELHLGHPSGNLACCALMTLRNLLTGGSSMVKKGHCSAAASGRIKSTRTTLHRFGFSLEVKMLTIMLKLKLMSTCCRAARVFHGNN</sequence>
<dbReference type="Gramene" id="OPUNC05G23900.1">
    <property type="protein sequence ID" value="OPUNC05G23900.1"/>
    <property type="gene ID" value="OPUNC05G23900"/>
</dbReference>
<dbReference type="InterPro" id="IPR036397">
    <property type="entry name" value="RNaseH_sf"/>
</dbReference>
<dbReference type="InterPro" id="IPR039637">
    <property type="entry name" value="CNOT7/CNOT8/Pop2"/>
</dbReference>
<protein>
    <submittedName>
        <fullName evidence="1">Uncharacterized protein</fullName>
    </submittedName>
</protein>
<evidence type="ECO:0000313" key="2">
    <source>
        <dbReference type="Proteomes" id="UP000026962"/>
    </source>
</evidence>
<dbReference type="EnsemblPlants" id="OPUNC05G23900.1">
    <property type="protein sequence ID" value="OPUNC05G23900.1"/>
    <property type="gene ID" value="OPUNC05G23900"/>
</dbReference>
<name>A0A0E0L5X5_ORYPU</name>
<dbReference type="PANTHER" id="PTHR10797">
    <property type="entry name" value="CCR4-NOT TRANSCRIPTION COMPLEX SUBUNIT"/>
    <property type="match status" value="1"/>
</dbReference>
<evidence type="ECO:0000313" key="1">
    <source>
        <dbReference type="EnsemblPlants" id="OPUNC05G23900.1"/>
    </source>
</evidence>
<dbReference type="GO" id="GO:0030014">
    <property type="term" value="C:CCR4-NOT complex"/>
    <property type="evidence" value="ECO:0007669"/>
    <property type="project" value="InterPro"/>
</dbReference>
<proteinExistence type="predicted"/>
<reference evidence="1" key="1">
    <citation type="submission" date="2015-04" db="UniProtKB">
        <authorList>
            <consortium name="EnsemblPlants"/>
        </authorList>
    </citation>
    <scope>IDENTIFICATION</scope>
</reference>
<dbReference type="Proteomes" id="UP000026962">
    <property type="component" value="Chromosome 5"/>
</dbReference>
<dbReference type="AlphaFoldDB" id="A0A0E0L5X5"/>
<dbReference type="HOGENOM" id="CLU_531688_0_0_1"/>
<dbReference type="InterPro" id="IPR012337">
    <property type="entry name" value="RNaseH-like_sf"/>
</dbReference>
<dbReference type="Gene3D" id="3.30.420.10">
    <property type="entry name" value="Ribonuclease H-like superfamily/Ribonuclease H"/>
    <property type="match status" value="2"/>
</dbReference>
<organism evidence="1">
    <name type="scientific">Oryza punctata</name>
    <name type="common">Red rice</name>
    <dbReference type="NCBI Taxonomy" id="4537"/>
    <lineage>
        <taxon>Eukaryota</taxon>
        <taxon>Viridiplantae</taxon>
        <taxon>Streptophyta</taxon>
        <taxon>Embryophyta</taxon>
        <taxon>Tracheophyta</taxon>
        <taxon>Spermatophyta</taxon>
        <taxon>Magnoliopsida</taxon>
        <taxon>Liliopsida</taxon>
        <taxon>Poales</taxon>
        <taxon>Poaceae</taxon>
        <taxon>BOP clade</taxon>
        <taxon>Oryzoideae</taxon>
        <taxon>Oryzeae</taxon>
        <taxon>Oryzinae</taxon>
        <taxon>Oryza</taxon>
    </lineage>
</organism>
<reference evidence="1" key="2">
    <citation type="submission" date="2018-05" db="EMBL/GenBank/DDBJ databases">
        <title>OpunRS2 (Oryza punctata Reference Sequence Version 2).</title>
        <authorList>
            <person name="Zhang J."/>
            <person name="Kudrna D."/>
            <person name="Lee S."/>
            <person name="Talag J."/>
            <person name="Welchert J."/>
            <person name="Wing R.A."/>
        </authorList>
    </citation>
    <scope>NUCLEOTIDE SEQUENCE [LARGE SCALE GENOMIC DNA]</scope>
</reference>